<dbReference type="AlphaFoldDB" id="A0A2S6ISP5"/>
<dbReference type="PANTHER" id="PTHR45649">
    <property type="entry name" value="AMINO-ACID PERMEASE BAT1"/>
    <property type="match status" value="1"/>
</dbReference>
<dbReference type="Proteomes" id="UP000239485">
    <property type="component" value="Unassembled WGS sequence"/>
</dbReference>
<comment type="subcellular location">
    <subcellularLocation>
        <location evidence="1">Membrane</location>
        <topology evidence="1">Multi-pass membrane protein</topology>
    </subcellularLocation>
</comment>
<keyword evidence="5 7" id="KW-0472">Membrane</keyword>
<comment type="caution">
    <text evidence="8">The sequence shown here is derived from an EMBL/GenBank/DDBJ whole genome shotgun (WGS) entry which is preliminary data.</text>
</comment>
<feature type="transmembrane region" description="Helical" evidence="7">
    <location>
        <begin position="369"/>
        <end position="391"/>
    </location>
</feature>
<reference evidence="8 9" key="1">
    <citation type="submission" date="2018-02" db="EMBL/GenBank/DDBJ databases">
        <title>Genomic Encyclopedia of Archaeal and Bacterial Type Strains, Phase II (KMG-II): from individual species to whole genera.</title>
        <authorList>
            <person name="Goeker M."/>
        </authorList>
    </citation>
    <scope>NUCLEOTIDE SEQUENCE [LARGE SCALE GENOMIC DNA]</scope>
    <source>
        <strain evidence="8 9">DSM 22857</strain>
    </source>
</reference>
<evidence type="ECO:0000313" key="8">
    <source>
        <dbReference type="EMBL" id="PPK97272.1"/>
    </source>
</evidence>
<dbReference type="EMBL" id="PTJD01000004">
    <property type="protein sequence ID" value="PPK97272.1"/>
    <property type="molecule type" value="Genomic_DNA"/>
</dbReference>
<feature type="transmembrane region" description="Helical" evidence="7">
    <location>
        <begin position="167"/>
        <end position="185"/>
    </location>
</feature>
<name>A0A2S6ISP5_9ACTN</name>
<keyword evidence="3 7" id="KW-0812">Transmembrane</keyword>
<feature type="transmembrane region" description="Helical" evidence="7">
    <location>
        <begin position="479"/>
        <end position="501"/>
    </location>
</feature>
<feature type="transmembrane region" description="Helical" evidence="7">
    <location>
        <begin position="323"/>
        <end position="348"/>
    </location>
</feature>
<keyword evidence="4 7" id="KW-1133">Transmembrane helix</keyword>
<sequence length="527" mass="54185">MTTAAPPPAAPPSAPRRPGHADDQHLVRFGYRPQLRRDVGSYASFAAGFSFVSILTTVFQLFAFGYGFAGPIVSWTWLIVLGGQLTVALTFAELVARYPLSGAIYQWSTRLAGPRLGWYTGWTMIIAQVITFAAAAIALQGVLPAIWSGFQVVGGDPALGTPSGATNAVVLATALVLLTTAISVIGVRLTAVVTSVGVTLEIIGVAAVIVLLLLNVERGPGVVLDVDGAGFDPTFGAFLASGLMAAYVLVGFNSAAELAEETTDPRRTAPRTILRAVLASGLGGGLLLLAGLMAAPSLDDGRLATEGLPYVLTSQLGPVGGRILLADVAIAVLVCALAIQTAAARMVFSMARDGQLPAARVLGAVSPRTGTPVVPSILIGLGGILVLVVNIGQPGLFTALTSVCIVMIYLAYLMVTAPMLLQRLRRPGEFAAGHDGFFSLGRWGLPVNAVAVAYGAAMVVNLAWPREAVYDPAGDSPLLRWSAVLVVLAVVAAGVVARAAVRRSVPATAAPGVSVPTPATSQEGAAR</sequence>
<keyword evidence="2" id="KW-0813">Transport</keyword>
<feature type="transmembrane region" description="Helical" evidence="7">
    <location>
        <begin position="397"/>
        <end position="421"/>
    </location>
</feature>
<evidence type="ECO:0000256" key="6">
    <source>
        <dbReference type="SAM" id="MobiDB-lite"/>
    </source>
</evidence>
<dbReference type="GO" id="GO:0016020">
    <property type="term" value="C:membrane"/>
    <property type="evidence" value="ECO:0007669"/>
    <property type="project" value="UniProtKB-SubCell"/>
</dbReference>
<feature type="transmembrane region" description="Helical" evidence="7">
    <location>
        <begin position="75"/>
        <end position="96"/>
    </location>
</feature>
<feature type="transmembrane region" description="Helical" evidence="7">
    <location>
        <begin position="192"/>
        <end position="214"/>
    </location>
</feature>
<evidence type="ECO:0000256" key="2">
    <source>
        <dbReference type="ARBA" id="ARBA00022448"/>
    </source>
</evidence>
<evidence type="ECO:0000256" key="7">
    <source>
        <dbReference type="SAM" id="Phobius"/>
    </source>
</evidence>
<keyword evidence="9" id="KW-1185">Reference proteome</keyword>
<gene>
    <name evidence="8" type="ORF">CLV92_10490</name>
</gene>
<dbReference type="RefSeq" id="WP_104432109.1">
    <property type="nucleotide sequence ID" value="NZ_PTJD01000004.1"/>
</dbReference>
<dbReference type="InterPro" id="IPR002293">
    <property type="entry name" value="AA/rel_permease1"/>
</dbReference>
<dbReference type="GO" id="GO:0022857">
    <property type="term" value="F:transmembrane transporter activity"/>
    <property type="evidence" value="ECO:0007669"/>
    <property type="project" value="InterPro"/>
</dbReference>
<feature type="transmembrane region" description="Helical" evidence="7">
    <location>
        <begin position="42"/>
        <end position="69"/>
    </location>
</feature>
<evidence type="ECO:0000256" key="3">
    <source>
        <dbReference type="ARBA" id="ARBA00022692"/>
    </source>
</evidence>
<feature type="compositionally biased region" description="Pro residues" evidence="6">
    <location>
        <begin position="1"/>
        <end position="15"/>
    </location>
</feature>
<evidence type="ECO:0000256" key="1">
    <source>
        <dbReference type="ARBA" id="ARBA00004141"/>
    </source>
</evidence>
<feature type="transmembrane region" description="Helical" evidence="7">
    <location>
        <begin position="234"/>
        <end position="252"/>
    </location>
</feature>
<proteinExistence type="predicted"/>
<feature type="transmembrane region" description="Helical" evidence="7">
    <location>
        <begin position="273"/>
        <end position="295"/>
    </location>
</feature>
<evidence type="ECO:0000256" key="5">
    <source>
        <dbReference type="ARBA" id="ARBA00023136"/>
    </source>
</evidence>
<protein>
    <submittedName>
        <fullName evidence="8">Urea carboxylase system permease</fullName>
    </submittedName>
</protein>
<evidence type="ECO:0000256" key="4">
    <source>
        <dbReference type="ARBA" id="ARBA00022989"/>
    </source>
</evidence>
<dbReference type="Gene3D" id="1.20.1740.10">
    <property type="entry name" value="Amino acid/polyamine transporter I"/>
    <property type="match status" value="1"/>
</dbReference>
<dbReference type="OrthoDB" id="8274074at2"/>
<feature type="region of interest" description="Disordered" evidence="6">
    <location>
        <begin position="1"/>
        <end position="22"/>
    </location>
</feature>
<evidence type="ECO:0000313" key="9">
    <source>
        <dbReference type="Proteomes" id="UP000239485"/>
    </source>
</evidence>
<feature type="transmembrane region" description="Helical" evidence="7">
    <location>
        <begin position="116"/>
        <end position="147"/>
    </location>
</feature>
<dbReference type="PANTHER" id="PTHR45649:SF26">
    <property type="entry name" value="OS04G0435100 PROTEIN"/>
    <property type="match status" value="1"/>
</dbReference>
<dbReference type="Pfam" id="PF13520">
    <property type="entry name" value="AA_permease_2"/>
    <property type="match status" value="1"/>
</dbReference>
<dbReference type="PIRSF" id="PIRSF006060">
    <property type="entry name" value="AA_transporter"/>
    <property type="match status" value="1"/>
</dbReference>
<feature type="transmembrane region" description="Helical" evidence="7">
    <location>
        <begin position="442"/>
        <end position="464"/>
    </location>
</feature>
<organism evidence="8 9">
    <name type="scientific">Kineococcus xinjiangensis</name>
    <dbReference type="NCBI Taxonomy" id="512762"/>
    <lineage>
        <taxon>Bacteria</taxon>
        <taxon>Bacillati</taxon>
        <taxon>Actinomycetota</taxon>
        <taxon>Actinomycetes</taxon>
        <taxon>Kineosporiales</taxon>
        <taxon>Kineosporiaceae</taxon>
        <taxon>Kineococcus</taxon>
    </lineage>
</organism>
<accession>A0A2S6ISP5</accession>